<reference evidence="5 6" key="1">
    <citation type="submission" date="2012-02" db="EMBL/GenBank/DDBJ databases">
        <title>Whole genome shotgun sequence of Mobilicoccus pelagius NBRC 104925.</title>
        <authorList>
            <person name="Yoshida Y."/>
            <person name="Hosoyama A."/>
            <person name="Tsuchikane K."/>
            <person name="Katsumata H."/>
            <person name="Yamazaki S."/>
            <person name="Fujita N."/>
        </authorList>
    </citation>
    <scope>NUCLEOTIDE SEQUENCE [LARGE SCALE GENOMIC DNA]</scope>
    <source>
        <strain evidence="5 6">NBRC 104925</strain>
    </source>
</reference>
<evidence type="ECO:0000256" key="1">
    <source>
        <dbReference type="ARBA" id="ARBA00013260"/>
    </source>
</evidence>
<dbReference type="InterPro" id="IPR002833">
    <property type="entry name" value="PTH2"/>
</dbReference>
<dbReference type="Proteomes" id="UP000004367">
    <property type="component" value="Unassembled WGS sequence"/>
</dbReference>
<sequence>MVVMTDEETIDAGVRGHDTADGADPAAPREITAPPGEVLAPVRERYAHWLRLDDAGVDQDRHEDPEQVRAIQIVLHLEKQAPPSRRRALELAARGCALLCLHPRSAPGGPWHDDVAAYGHGHIRKVTRRARGAAWETTADLPGLTLTDDATGTEIRVLTPGLVARLDKRVAKLQVSGTDLPTEDPADPTDVPTAGGVTGEDAPVLTCVVPADLEMTAGKLMAQTGHAGMIAAAVAAGEDGDLLARWHAADCPVRVESAPESRWAELLTSVHDPERAWRTHHRIAVRDAGFTEIAPGTVTVVADLR</sequence>
<dbReference type="EC" id="3.1.1.29" evidence="1"/>
<comment type="caution">
    <text evidence="5">The sequence shown here is derived from an EMBL/GenBank/DDBJ whole genome shotgun (WGS) entry which is preliminary data.</text>
</comment>
<keyword evidence="2" id="KW-0378">Hydrolase</keyword>
<accession>H5UR63</accession>
<name>H5UR63_9MICO</name>
<keyword evidence="6" id="KW-1185">Reference proteome</keyword>
<evidence type="ECO:0000313" key="5">
    <source>
        <dbReference type="EMBL" id="GAB48221.1"/>
    </source>
</evidence>
<evidence type="ECO:0000256" key="3">
    <source>
        <dbReference type="ARBA" id="ARBA00048707"/>
    </source>
</evidence>
<gene>
    <name evidence="5" type="ORF">MOPEL_067_00700</name>
</gene>
<dbReference type="Gene3D" id="3.40.1490.10">
    <property type="entry name" value="Bit1"/>
    <property type="match status" value="1"/>
</dbReference>
<dbReference type="GO" id="GO:0004045">
    <property type="term" value="F:peptidyl-tRNA hydrolase activity"/>
    <property type="evidence" value="ECO:0007669"/>
    <property type="project" value="UniProtKB-EC"/>
</dbReference>
<feature type="region of interest" description="Disordered" evidence="4">
    <location>
        <begin position="176"/>
        <end position="198"/>
    </location>
</feature>
<dbReference type="SUPFAM" id="SSF102462">
    <property type="entry name" value="Peptidyl-tRNA hydrolase II"/>
    <property type="match status" value="1"/>
</dbReference>
<dbReference type="AlphaFoldDB" id="H5UR63"/>
<dbReference type="STRING" id="1089455.MOPEL_067_00700"/>
<organism evidence="5 6">
    <name type="scientific">Mobilicoccus pelagius NBRC 104925</name>
    <dbReference type="NCBI Taxonomy" id="1089455"/>
    <lineage>
        <taxon>Bacteria</taxon>
        <taxon>Bacillati</taxon>
        <taxon>Actinomycetota</taxon>
        <taxon>Actinomycetes</taxon>
        <taxon>Micrococcales</taxon>
        <taxon>Dermatophilaceae</taxon>
        <taxon>Mobilicoccus</taxon>
    </lineage>
</organism>
<dbReference type="Pfam" id="PF01981">
    <property type="entry name" value="PTH2"/>
    <property type="match status" value="1"/>
</dbReference>
<evidence type="ECO:0000256" key="2">
    <source>
        <dbReference type="ARBA" id="ARBA00022801"/>
    </source>
</evidence>
<evidence type="ECO:0000256" key="4">
    <source>
        <dbReference type="SAM" id="MobiDB-lite"/>
    </source>
</evidence>
<feature type="region of interest" description="Disordered" evidence="4">
    <location>
        <begin position="14"/>
        <end position="33"/>
    </location>
</feature>
<comment type="catalytic activity">
    <reaction evidence="3">
        <text>an N-acyl-L-alpha-aminoacyl-tRNA + H2O = an N-acyl-L-amino acid + a tRNA + H(+)</text>
        <dbReference type="Rhea" id="RHEA:54448"/>
        <dbReference type="Rhea" id="RHEA-COMP:10123"/>
        <dbReference type="Rhea" id="RHEA-COMP:13883"/>
        <dbReference type="ChEBI" id="CHEBI:15377"/>
        <dbReference type="ChEBI" id="CHEBI:15378"/>
        <dbReference type="ChEBI" id="CHEBI:59874"/>
        <dbReference type="ChEBI" id="CHEBI:78442"/>
        <dbReference type="ChEBI" id="CHEBI:138191"/>
        <dbReference type="EC" id="3.1.1.29"/>
    </reaction>
</comment>
<protein>
    <recommendedName>
        <fullName evidence="1">peptidyl-tRNA hydrolase</fullName>
        <ecNumber evidence="1">3.1.1.29</ecNumber>
    </recommendedName>
</protein>
<dbReference type="EMBL" id="BAFE01000047">
    <property type="protein sequence ID" value="GAB48221.1"/>
    <property type="molecule type" value="Genomic_DNA"/>
</dbReference>
<dbReference type="eggNOG" id="COG1990">
    <property type="taxonomic scope" value="Bacteria"/>
</dbReference>
<dbReference type="InterPro" id="IPR023476">
    <property type="entry name" value="Pep_tRNA_hydro_II_dom_sf"/>
</dbReference>
<evidence type="ECO:0000313" key="6">
    <source>
        <dbReference type="Proteomes" id="UP000004367"/>
    </source>
</evidence>
<proteinExistence type="predicted"/>